<accession>A0A5R8WHX1</accession>
<evidence type="ECO:0000313" key="2">
    <source>
        <dbReference type="Proteomes" id="UP000305517"/>
    </source>
</evidence>
<comment type="caution">
    <text evidence="1">The sequence shown here is derived from an EMBL/GenBank/DDBJ whole genome shotgun (WGS) entry which is preliminary data.</text>
</comment>
<gene>
    <name evidence="1" type="ORF">FDY95_24175</name>
</gene>
<keyword evidence="2" id="KW-1185">Reference proteome</keyword>
<dbReference type="EMBL" id="VAJM01000018">
    <property type="protein sequence ID" value="TLM88462.1"/>
    <property type="molecule type" value="Genomic_DNA"/>
</dbReference>
<sequence length="111" mass="12932">MTSFDTPYPNYRKSRSEENEWFSTPLFLGKTKEGLAVVALGLHKTLQPRTVEALIIDRQAAPGEKPVLLGRLLKFDPYFDLVFDQKALQYLRQEHGMWVGKPRPARRWRTD</sequence>
<evidence type="ECO:0000313" key="1">
    <source>
        <dbReference type="EMBL" id="TLM88462.1"/>
    </source>
</evidence>
<reference evidence="1 2" key="1">
    <citation type="submission" date="2019-05" db="EMBL/GenBank/DDBJ databases">
        <title>Hymenobacter edaphi sp. nov., isolated from abandoned arsenic-contaminated farmland soil.</title>
        <authorList>
            <person name="Nie L."/>
        </authorList>
    </citation>
    <scope>NUCLEOTIDE SEQUENCE [LARGE SCALE GENOMIC DNA]</scope>
    <source>
        <strain evidence="1 2">1-3-3-8</strain>
    </source>
</reference>
<organism evidence="1 2">
    <name type="scientific">Hymenobacter jeollabukensis</name>
    <dbReference type="NCBI Taxonomy" id="2025313"/>
    <lineage>
        <taxon>Bacteria</taxon>
        <taxon>Pseudomonadati</taxon>
        <taxon>Bacteroidota</taxon>
        <taxon>Cytophagia</taxon>
        <taxon>Cytophagales</taxon>
        <taxon>Hymenobacteraceae</taxon>
        <taxon>Hymenobacter</taxon>
    </lineage>
</organism>
<dbReference type="Proteomes" id="UP000305517">
    <property type="component" value="Unassembled WGS sequence"/>
</dbReference>
<dbReference type="AlphaFoldDB" id="A0A5R8WHX1"/>
<proteinExistence type="predicted"/>
<dbReference type="RefSeq" id="WP_138081989.1">
    <property type="nucleotide sequence ID" value="NZ_VAJM01000018.1"/>
</dbReference>
<name>A0A5R8WHX1_9BACT</name>
<protein>
    <submittedName>
        <fullName evidence="1">Uncharacterized protein</fullName>
    </submittedName>
</protein>